<dbReference type="Pfam" id="PF11300">
    <property type="entry name" value="DUF3102"/>
    <property type="match status" value="1"/>
</dbReference>
<organism evidence="2 3">
    <name type="scientific">Candidatus Viridilinea halotolerans</name>
    <dbReference type="NCBI Taxonomy" id="2491704"/>
    <lineage>
        <taxon>Bacteria</taxon>
        <taxon>Bacillati</taxon>
        <taxon>Chloroflexota</taxon>
        <taxon>Chloroflexia</taxon>
        <taxon>Chloroflexales</taxon>
        <taxon>Chloroflexineae</taxon>
        <taxon>Oscillochloridaceae</taxon>
        <taxon>Candidatus Viridilinea</taxon>
    </lineage>
</organism>
<gene>
    <name evidence="2" type="ORF">EI684_04365</name>
</gene>
<feature type="region of interest" description="Disordered" evidence="1">
    <location>
        <begin position="604"/>
        <end position="640"/>
    </location>
</feature>
<proteinExistence type="predicted"/>
<reference evidence="2 3" key="1">
    <citation type="submission" date="2018-12" db="EMBL/GenBank/DDBJ databases">
        <title>Genome Sequence of Candidatus Viridilinea halotolerans isolated from saline sulfide-rich spring.</title>
        <authorList>
            <person name="Grouzdev D.S."/>
            <person name="Burganskaya E.I."/>
            <person name="Krutkina M.S."/>
            <person name="Sukhacheva M.V."/>
            <person name="Gorlenko V.M."/>
        </authorList>
    </citation>
    <scope>NUCLEOTIDE SEQUENCE [LARGE SCALE GENOMIC DNA]</scope>
    <source>
        <strain evidence="2">Chok-6</strain>
    </source>
</reference>
<evidence type="ECO:0000313" key="2">
    <source>
        <dbReference type="EMBL" id="RRR75566.1"/>
    </source>
</evidence>
<evidence type="ECO:0000256" key="1">
    <source>
        <dbReference type="SAM" id="MobiDB-lite"/>
    </source>
</evidence>
<feature type="compositionally biased region" description="Basic and acidic residues" evidence="1">
    <location>
        <begin position="627"/>
        <end position="636"/>
    </location>
</feature>
<protein>
    <submittedName>
        <fullName evidence="2">DUF3102 domain-containing protein</fullName>
    </submittedName>
</protein>
<comment type="caution">
    <text evidence="2">The sequence shown here is derived from an EMBL/GenBank/DDBJ whole genome shotgun (WGS) entry which is preliminary data.</text>
</comment>
<accession>A0A426U6L5</accession>
<evidence type="ECO:0000313" key="3">
    <source>
        <dbReference type="Proteomes" id="UP000280307"/>
    </source>
</evidence>
<sequence>MTRSKTMALGKPAPSHANSLALASPDAPCPPVKPPPPEGWVWVSRSLPQQPHGRNEVHQLVAPDGWATREYVYPERAVHEAHRRMRSTPPGTLVCGTSLSVVGDVVLGADAQRTLHAQPIVEVEEATNSFAYDELGQAEQAALRQIGREIRDELGQIELRGLRIGQRLIAVKACLPRGRWRAWLKAETTISPDTAENLMLKAKLAARTPNLAALETRFAPTALVRLARPNVPEQAVNEAIQRAEQGEFVTVAAAQEMIRAAKAARHAPQDSPTAHAALQELCAAAQDSHTTPQELVAEAQDNHPAPQEAPNDHPAPQEAPDGNPAPDDEVPNGSPVPQELVAEAQDNHPAPQEAPDGQPAPDEAVTARPTKRPAQRDWRAPYQGIAGSGRWNPIVEQVVLVGHHPSALRPAPLEVAQVLWETESALRVKVPTTGQERDVAPHAVWCVPDAAAWRDILVAHRRLEQALITVAQAYQRLSRYDRLVLASGGPDLTPSPCTPWVIADAEREVAAMASRSPWFVPSLVRYPVLRHTAKLVVYQNEAGETGSAQQQHMYGIPDGASWDALHERVTQAQEAAAFLEGMLRRCGTYQDAGRDGRYTAGDVVTRQKPAAQPQPETPPIPTDEEESRIPPRSETKRTHRLRRRVAERAHGVFRTLIKHLSDEELALLVCATDPAALRTYGRKIQEPVIVHALTERLVEAMEQETVRCYLGTLLFGEES</sequence>
<dbReference type="Proteomes" id="UP000280307">
    <property type="component" value="Unassembled WGS sequence"/>
</dbReference>
<dbReference type="InterPro" id="IPR021451">
    <property type="entry name" value="DUF3102"/>
</dbReference>
<dbReference type="AlphaFoldDB" id="A0A426U6L5"/>
<dbReference type="EMBL" id="RSAS01000178">
    <property type="protein sequence ID" value="RRR75566.1"/>
    <property type="molecule type" value="Genomic_DNA"/>
</dbReference>
<feature type="region of interest" description="Disordered" evidence="1">
    <location>
        <begin position="301"/>
        <end position="386"/>
    </location>
</feature>
<feature type="region of interest" description="Disordered" evidence="1">
    <location>
        <begin position="1"/>
        <end position="33"/>
    </location>
</feature>
<name>A0A426U6L5_9CHLR</name>